<dbReference type="AlphaFoldDB" id="A0A9Q8PM23"/>
<dbReference type="InterPro" id="IPR000504">
    <property type="entry name" value="RRM_dom"/>
</dbReference>
<evidence type="ECO:0000256" key="4">
    <source>
        <dbReference type="SAM" id="MobiDB-lite"/>
    </source>
</evidence>
<name>A0A9Q8PM23_PASFU</name>
<feature type="region of interest" description="Disordered" evidence="4">
    <location>
        <begin position="522"/>
        <end position="547"/>
    </location>
</feature>
<dbReference type="PANTHER" id="PTHR13948:SF3">
    <property type="entry name" value="FI21118P1"/>
    <property type="match status" value="1"/>
</dbReference>
<dbReference type="EMBL" id="CP090175">
    <property type="protein sequence ID" value="UJO24877.1"/>
    <property type="molecule type" value="Genomic_DNA"/>
</dbReference>
<accession>A0A9Q8PM23</accession>
<sequence>MYRPRDRPEYDSAPSQDDDTGFQIRGRASLSNRSKDEPTEAPSSRDARDSAGHTDRSAAPGEAHRSPARDAPRSSPAVNARHSDGAAQAPTRTYRSPPRRYSRSPPHHAPRSRTPPRRPYQDLDNPRVSERSGHRPPRSDHRQDRERNLDRHHDNNDDRYRPHYDSRSRDYYAQDYVDPTVYDEPEEPPASNGDCDVSPDGTPLQILLIRGLKNNVDEALLSKGLDKLYLDDTQQEQGSQPPALTLPGAQSRPSQPGATPKSLKRVLIIRDRVTEKSLGFGFAEYHSRKDAQAALAKANELGDKCTISSKQIQVGYPHLGVFPPVVIGQTDDNTRFLFQMDDGNFRKYHDTRYYASGSVVNAEPPARPKSPSPVKDVAKTSKKRSNNNQSSDTLENADGVKKVKTGPAFTIAAQWQKKQAELRGEDEADDSDGTNPTIASGANAEAVTGYVPQSFVYHGDRNGKMRKCCLLCGTELPAAVSPADHVKGSVKHAENLKNEQKYQQGFENLKKWGVAEDATVQVEDDSAKQQPQYVDRAKERRKQEALTGTGERFKMSLKGANKNKPAPVEENVPVAPTYGKGLNMLQKAGWKEGQGLGSGNGITAPVEQNVYAAGVGLGHEGSKKGDAVEEANRSTKGSFLEKTRDVARERFERMG</sequence>
<gene>
    <name evidence="6" type="ORF">CLAFUR5_14409</name>
</gene>
<feature type="region of interest" description="Disordered" evidence="4">
    <location>
        <begin position="180"/>
        <end position="199"/>
    </location>
</feature>
<reference evidence="6" key="1">
    <citation type="submission" date="2021-12" db="EMBL/GenBank/DDBJ databases">
        <authorList>
            <person name="Zaccaron A."/>
            <person name="Stergiopoulos I."/>
        </authorList>
    </citation>
    <scope>NUCLEOTIDE SEQUENCE</scope>
    <source>
        <strain evidence="6">Race5_Kim</strain>
    </source>
</reference>
<evidence type="ECO:0000259" key="5">
    <source>
        <dbReference type="PROSITE" id="PS50174"/>
    </source>
</evidence>
<dbReference type="SMART" id="SM00360">
    <property type="entry name" value="RRM"/>
    <property type="match status" value="1"/>
</dbReference>
<dbReference type="InterPro" id="IPR012677">
    <property type="entry name" value="Nucleotide-bd_a/b_plait_sf"/>
</dbReference>
<dbReference type="RefSeq" id="XP_047769243.1">
    <property type="nucleotide sequence ID" value="XM_047913557.1"/>
</dbReference>
<dbReference type="GeneID" id="71994287"/>
<evidence type="ECO:0000256" key="1">
    <source>
        <dbReference type="ARBA" id="ARBA00004123"/>
    </source>
</evidence>
<feature type="region of interest" description="Disordered" evidence="4">
    <location>
        <begin position="233"/>
        <end position="261"/>
    </location>
</feature>
<dbReference type="KEGG" id="ffu:CLAFUR5_14409"/>
<dbReference type="Gene3D" id="3.30.70.330">
    <property type="match status" value="1"/>
</dbReference>
<dbReference type="SUPFAM" id="SSF54928">
    <property type="entry name" value="RNA-binding domain, RBD"/>
    <property type="match status" value="1"/>
</dbReference>
<reference evidence="6" key="2">
    <citation type="journal article" date="2022" name="Microb. Genom.">
        <title>A chromosome-scale genome assembly of the tomato pathogen Cladosporium fulvum reveals a compartmentalized genome architecture and the presence of a dispensable chromosome.</title>
        <authorList>
            <person name="Zaccaron A.Z."/>
            <person name="Chen L.H."/>
            <person name="Samaras A."/>
            <person name="Stergiopoulos I."/>
        </authorList>
    </citation>
    <scope>NUCLEOTIDE SEQUENCE</scope>
    <source>
        <strain evidence="6">Race5_Kim</strain>
    </source>
</reference>
<feature type="compositionally biased region" description="Basic and acidic residues" evidence="4">
    <location>
        <begin position="119"/>
        <end position="170"/>
    </location>
</feature>
<dbReference type="OrthoDB" id="29221at2759"/>
<proteinExistence type="predicted"/>
<feature type="region of interest" description="Disordered" evidence="4">
    <location>
        <begin position="415"/>
        <end position="436"/>
    </location>
</feature>
<dbReference type="SMART" id="SM00443">
    <property type="entry name" value="G_patch"/>
    <property type="match status" value="1"/>
</dbReference>
<evidence type="ECO:0000256" key="3">
    <source>
        <dbReference type="ARBA" id="ARBA00023242"/>
    </source>
</evidence>
<feature type="region of interest" description="Disordered" evidence="4">
    <location>
        <begin position="359"/>
        <end position="401"/>
    </location>
</feature>
<feature type="region of interest" description="Disordered" evidence="4">
    <location>
        <begin position="1"/>
        <end position="170"/>
    </location>
</feature>
<keyword evidence="7" id="KW-1185">Reference proteome</keyword>
<dbReference type="OMA" id="AHPYSFQ"/>
<dbReference type="GO" id="GO:0000398">
    <property type="term" value="P:mRNA splicing, via spliceosome"/>
    <property type="evidence" value="ECO:0007669"/>
    <property type="project" value="TreeGrafter"/>
</dbReference>
<feature type="compositionally biased region" description="Basic and acidic residues" evidence="4">
    <location>
        <begin position="620"/>
        <end position="655"/>
    </location>
</feature>
<feature type="compositionally biased region" description="Basic residues" evidence="4">
    <location>
        <begin position="97"/>
        <end position="116"/>
    </location>
</feature>
<evidence type="ECO:0000313" key="6">
    <source>
        <dbReference type="EMBL" id="UJO24877.1"/>
    </source>
</evidence>
<feature type="domain" description="G-patch" evidence="5">
    <location>
        <begin position="577"/>
        <end position="622"/>
    </location>
</feature>
<dbReference type="Proteomes" id="UP000756132">
    <property type="component" value="Chromosome 13"/>
</dbReference>
<dbReference type="InterPro" id="IPR000467">
    <property type="entry name" value="G_patch_dom"/>
</dbReference>
<dbReference type="Pfam" id="PF00076">
    <property type="entry name" value="RRM_1"/>
    <property type="match status" value="1"/>
</dbReference>
<feature type="region of interest" description="Disordered" evidence="4">
    <location>
        <begin position="619"/>
        <end position="655"/>
    </location>
</feature>
<keyword evidence="2" id="KW-0694">RNA-binding</keyword>
<dbReference type="PROSITE" id="PS50174">
    <property type="entry name" value="G_PATCH"/>
    <property type="match status" value="1"/>
</dbReference>
<evidence type="ECO:0000313" key="7">
    <source>
        <dbReference type="Proteomes" id="UP000756132"/>
    </source>
</evidence>
<organism evidence="6 7">
    <name type="scientific">Passalora fulva</name>
    <name type="common">Tomato leaf mold</name>
    <name type="synonym">Cladosporium fulvum</name>
    <dbReference type="NCBI Taxonomy" id="5499"/>
    <lineage>
        <taxon>Eukaryota</taxon>
        <taxon>Fungi</taxon>
        <taxon>Dikarya</taxon>
        <taxon>Ascomycota</taxon>
        <taxon>Pezizomycotina</taxon>
        <taxon>Dothideomycetes</taxon>
        <taxon>Dothideomycetidae</taxon>
        <taxon>Mycosphaerellales</taxon>
        <taxon>Mycosphaerellaceae</taxon>
        <taxon>Fulvia</taxon>
    </lineage>
</organism>
<feature type="compositionally biased region" description="Basic and acidic residues" evidence="4">
    <location>
        <begin position="33"/>
        <end position="72"/>
    </location>
</feature>
<feature type="compositionally biased region" description="Basic and acidic residues" evidence="4">
    <location>
        <begin position="1"/>
        <end position="10"/>
    </location>
</feature>
<comment type="subcellular location">
    <subcellularLocation>
        <location evidence="1">Nucleus</location>
    </subcellularLocation>
</comment>
<feature type="compositionally biased region" description="Basic and acidic residues" evidence="4">
    <location>
        <begin position="535"/>
        <end position="544"/>
    </location>
</feature>
<protein>
    <recommendedName>
        <fullName evidence="5">G-patch domain-containing protein</fullName>
    </recommendedName>
</protein>
<dbReference type="PANTHER" id="PTHR13948">
    <property type="entry name" value="RNA-BINDING PROTEIN"/>
    <property type="match status" value="1"/>
</dbReference>
<dbReference type="InterPro" id="IPR035979">
    <property type="entry name" value="RBD_domain_sf"/>
</dbReference>
<dbReference type="GO" id="GO:0003723">
    <property type="term" value="F:RNA binding"/>
    <property type="evidence" value="ECO:0007669"/>
    <property type="project" value="UniProtKB-KW"/>
</dbReference>
<keyword evidence="3" id="KW-0539">Nucleus</keyword>
<dbReference type="GO" id="GO:0005634">
    <property type="term" value="C:nucleus"/>
    <property type="evidence" value="ECO:0007669"/>
    <property type="project" value="UniProtKB-SubCell"/>
</dbReference>
<evidence type="ECO:0000256" key="2">
    <source>
        <dbReference type="ARBA" id="ARBA00022884"/>
    </source>
</evidence>
<dbReference type="Pfam" id="PF01585">
    <property type="entry name" value="G-patch"/>
    <property type="match status" value="1"/>
</dbReference>